<feature type="compositionally biased region" description="Low complexity" evidence="1">
    <location>
        <begin position="97"/>
        <end position="110"/>
    </location>
</feature>
<evidence type="ECO:0000256" key="1">
    <source>
        <dbReference type="SAM" id="MobiDB-lite"/>
    </source>
</evidence>
<evidence type="ECO:0000313" key="3">
    <source>
        <dbReference type="Proteomes" id="UP000774326"/>
    </source>
</evidence>
<reference evidence="2" key="1">
    <citation type="journal article" date="2021" name="Open Biol.">
        <title>Shared evolutionary footprints suggest mitochondrial oxidative damage underlies multiple complex I losses in fungi.</title>
        <authorList>
            <person name="Schikora-Tamarit M.A."/>
            <person name="Marcet-Houben M."/>
            <person name="Nosek J."/>
            <person name="Gabaldon T."/>
        </authorList>
    </citation>
    <scope>NUCLEOTIDE SEQUENCE</scope>
    <source>
        <strain evidence="2">CBS2887</strain>
    </source>
</reference>
<gene>
    <name evidence="2" type="ORF">WICPIJ_007955</name>
</gene>
<dbReference type="EMBL" id="JAEUBG010004599">
    <property type="protein sequence ID" value="KAH3681095.1"/>
    <property type="molecule type" value="Genomic_DNA"/>
</dbReference>
<keyword evidence="3" id="KW-1185">Reference proteome</keyword>
<accession>A0A9P8TJM5</accession>
<organism evidence="2 3">
    <name type="scientific">Wickerhamomyces pijperi</name>
    <name type="common">Yeast</name>
    <name type="synonym">Pichia pijperi</name>
    <dbReference type="NCBI Taxonomy" id="599730"/>
    <lineage>
        <taxon>Eukaryota</taxon>
        <taxon>Fungi</taxon>
        <taxon>Dikarya</taxon>
        <taxon>Ascomycota</taxon>
        <taxon>Saccharomycotina</taxon>
        <taxon>Saccharomycetes</taxon>
        <taxon>Phaffomycetales</taxon>
        <taxon>Wickerhamomycetaceae</taxon>
        <taxon>Wickerhamomyces</taxon>
    </lineage>
</organism>
<dbReference type="AlphaFoldDB" id="A0A9P8TJM5"/>
<dbReference type="Proteomes" id="UP000774326">
    <property type="component" value="Unassembled WGS sequence"/>
</dbReference>
<sequence length="234" mass="25136">MISAEKILIPCSSAYCSASLSTFTSKHNITAYSLALSNIVVAFITSLLKTGPNPMDMTGIFMSFKKSKRASREPKVDACTVTPLPEVSTESNNPVKSSITSSISSSSSSSGPTTNKREPATAFSKSLAAILTPRAAFTSLWCMYSDLIRNSLDGGGVNRALIFVTIGPFIPHNTTRSPSRSNHNKSGTPSPVTAEVGTMETYLAMFLFSKYNSEFNPCSARATLILLYLSWNSD</sequence>
<name>A0A9P8TJM5_WICPI</name>
<evidence type="ECO:0000313" key="2">
    <source>
        <dbReference type="EMBL" id="KAH3681095.1"/>
    </source>
</evidence>
<reference evidence="2" key="2">
    <citation type="submission" date="2021-01" db="EMBL/GenBank/DDBJ databases">
        <authorList>
            <person name="Schikora-Tamarit M.A."/>
        </authorList>
    </citation>
    <scope>NUCLEOTIDE SEQUENCE</scope>
    <source>
        <strain evidence="2">CBS2887</strain>
    </source>
</reference>
<feature type="region of interest" description="Disordered" evidence="1">
    <location>
        <begin position="81"/>
        <end position="118"/>
    </location>
</feature>
<protein>
    <submittedName>
        <fullName evidence="2">Uncharacterized protein</fullName>
    </submittedName>
</protein>
<comment type="caution">
    <text evidence="2">The sequence shown here is derived from an EMBL/GenBank/DDBJ whole genome shotgun (WGS) entry which is preliminary data.</text>
</comment>
<proteinExistence type="predicted"/>
<dbReference type="OrthoDB" id="10507257at2759"/>